<evidence type="ECO:0000256" key="2">
    <source>
        <dbReference type="ARBA" id="ARBA00022448"/>
    </source>
</evidence>
<dbReference type="InterPro" id="IPR010104">
    <property type="entry name" value="TonB_rcpt_bac"/>
</dbReference>
<dbReference type="NCBIfam" id="TIGR01782">
    <property type="entry name" value="TonB-Xanth-Caul"/>
    <property type="match status" value="1"/>
</dbReference>
<dbReference type="InterPro" id="IPR000531">
    <property type="entry name" value="Beta-barrel_TonB"/>
</dbReference>
<evidence type="ECO:0000256" key="3">
    <source>
        <dbReference type="ARBA" id="ARBA00022452"/>
    </source>
</evidence>
<comment type="subcellular location">
    <subcellularLocation>
        <location evidence="1 8">Cell outer membrane</location>
        <topology evidence="1 8">Multi-pass membrane protein</topology>
    </subcellularLocation>
</comment>
<evidence type="ECO:0000313" key="14">
    <source>
        <dbReference type="Proteomes" id="UP000555103"/>
    </source>
</evidence>
<dbReference type="Gene3D" id="2.40.170.20">
    <property type="entry name" value="TonB-dependent receptor, beta-barrel domain"/>
    <property type="match status" value="1"/>
</dbReference>
<feature type="signal peptide" evidence="10">
    <location>
        <begin position="1"/>
        <end position="20"/>
    </location>
</feature>
<dbReference type="InterPro" id="IPR008969">
    <property type="entry name" value="CarboxyPept-like_regulatory"/>
</dbReference>
<evidence type="ECO:0000256" key="9">
    <source>
        <dbReference type="RuleBase" id="RU003357"/>
    </source>
</evidence>
<evidence type="ECO:0000256" key="5">
    <source>
        <dbReference type="ARBA" id="ARBA00023077"/>
    </source>
</evidence>
<dbReference type="AlphaFoldDB" id="A0A840CHZ6"/>
<evidence type="ECO:0000256" key="4">
    <source>
        <dbReference type="ARBA" id="ARBA00022692"/>
    </source>
</evidence>
<proteinExistence type="inferred from homology"/>
<evidence type="ECO:0000256" key="6">
    <source>
        <dbReference type="ARBA" id="ARBA00023136"/>
    </source>
</evidence>
<organism evidence="13 14">
    <name type="scientific">Dysgonomonas hofstadii</name>
    <dbReference type="NCBI Taxonomy" id="637886"/>
    <lineage>
        <taxon>Bacteria</taxon>
        <taxon>Pseudomonadati</taxon>
        <taxon>Bacteroidota</taxon>
        <taxon>Bacteroidia</taxon>
        <taxon>Bacteroidales</taxon>
        <taxon>Dysgonomonadaceae</taxon>
        <taxon>Dysgonomonas</taxon>
    </lineage>
</organism>
<feature type="domain" description="TonB-dependent receptor-like beta-barrel" evidence="11">
    <location>
        <begin position="507"/>
        <end position="904"/>
    </location>
</feature>
<keyword evidence="4 8" id="KW-0812">Transmembrane</keyword>
<dbReference type="CDD" id="cd01347">
    <property type="entry name" value="ligand_gated_channel"/>
    <property type="match status" value="1"/>
</dbReference>
<dbReference type="SUPFAM" id="SSF56935">
    <property type="entry name" value="Porins"/>
    <property type="match status" value="1"/>
</dbReference>
<dbReference type="RefSeq" id="WP_183305774.1">
    <property type="nucleotide sequence ID" value="NZ_JACIEP010000002.1"/>
</dbReference>
<dbReference type="PANTHER" id="PTHR40980:SF4">
    <property type="entry name" value="TONB-DEPENDENT RECEPTOR-LIKE BETA-BARREL DOMAIN-CONTAINING PROTEIN"/>
    <property type="match status" value="1"/>
</dbReference>
<evidence type="ECO:0000256" key="1">
    <source>
        <dbReference type="ARBA" id="ARBA00004571"/>
    </source>
</evidence>
<dbReference type="Proteomes" id="UP000555103">
    <property type="component" value="Unassembled WGS sequence"/>
</dbReference>
<accession>A0A840CHZ6</accession>
<evidence type="ECO:0000256" key="10">
    <source>
        <dbReference type="SAM" id="SignalP"/>
    </source>
</evidence>
<reference evidence="13 14" key="1">
    <citation type="submission" date="2020-08" db="EMBL/GenBank/DDBJ databases">
        <title>Genomic Encyclopedia of Type Strains, Phase IV (KMG-IV): sequencing the most valuable type-strain genomes for metagenomic binning, comparative biology and taxonomic classification.</title>
        <authorList>
            <person name="Goeker M."/>
        </authorList>
    </citation>
    <scope>NUCLEOTIDE SEQUENCE [LARGE SCALE GENOMIC DNA]</scope>
    <source>
        <strain evidence="13 14">DSM 104969</strain>
    </source>
</reference>
<evidence type="ECO:0000256" key="7">
    <source>
        <dbReference type="ARBA" id="ARBA00023237"/>
    </source>
</evidence>
<feature type="domain" description="TonB-dependent receptor plug" evidence="12">
    <location>
        <begin position="132"/>
        <end position="232"/>
    </location>
</feature>
<dbReference type="InterPro" id="IPR039426">
    <property type="entry name" value="TonB-dep_rcpt-like"/>
</dbReference>
<keyword evidence="2 8" id="KW-0813">Transport</keyword>
<evidence type="ECO:0000259" key="11">
    <source>
        <dbReference type="Pfam" id="PF00593"/>
    </source>
</evidence>
<dbReference type="PROSITE" id="PS52016">
    <property type="entry name" value="TONB_DEPENDENT_REC_3"/>
    <property type="match status" value="1"/>
</dbReference>
<dbReference type="PANTHER" id="PTHR40980">
    <property type="entry name" value="PLUG DOMAIN-CONTAINING PROTEIN"/>
    <property type="match status" value="1"/>
</dbReference>
<dbReference type="InterPro" id="IPR012910">
    <property type="entry name" value="Plug_dom"/>
</dbReference>
<dbReference type="InterPro" id="IPR036942">
    <property type="entry name" value="Beta-barrel_TonB_sf"/>
</dbReference>
<comment type="caution">
    <text evidence="13">The sequence shown here is derived from an EMBL/GenBank/DDBJ whole genome shotgun (WGS) entry which is preliminary data.</text>
</comment>
<gene>
    <name evidence="13" type="ORF">GGR21_000718</name>
</gene>
<dbReference type="SUPFAM" id="SSF49464">
    <property type="entry name" value="Carboxypeptidase regulatory domain-like"/>
    <property type="match status" value="1"/>
</dbReference>
<keyword evidence="5 9" id="KW-0798">TonB box</keyword>
<dbReference type="InterPro" id="IPR037066">
    <property type="entry name" value="Plug_dom_sf"/>
</dbReference>
<feature type="chain" id="PRO_5032966436" evidence="10">
    <location>
        <begin position="21"/>
        <end position="938"/>
    </location>
</feature>
<keyword evidence="10" id="KW-0732">Signal</keyword>
<dbReference type="GO" id="GO:0009279">
    <property type="term" value="C:cell outer membrane"/>
    <property type="evidence" value="ECO:0007669"/>
    <property type="project" value="UniProtKB-SubCell"/>
</dbReference>
<dbReference type="Gene3D" id="2.170.130.10">
    <property type="entry name" value="TonB-dependent receptor, plug domain"/>
    <property type="match status" value="1"/>
</dbReference>
<keyword evidence="13" id="KW-0675">Receptor</keyword>
<dbReference type="Gene3D" id="2.60.40.1120">
    <property type="entry name" value="Carboxypeptidase-like, regulatory domain"/>
    <property type="match status" value="1"/>
</dbReference>
<evidence type="ECO:0000259" key="12">
    <source>
        <dbReference type="Pfam" id="PF07715"/>
    </source>
</evidence>
<keyword evidence="7 8" id="KW-0998">Cell outer membrane</keyword>
<keyword evidence="3 8" id="KW-1134">Transmembrane beta strand</keyword>
<comment type="similarity">
    <text evidence="8 9">Belongs to the TonB-dependent receptor family.</text>
</comment>
<dbReference type="EMBL" id="JACIEP010000002">
    <property type="protein sequence ID" value="MBB4034831.1"/>
    <property type="molecule type" value="Genomic_DNA"/>
</dbReference>
<evidence type="ECO:0000313" key="13">
    <source>
        <dbReference type="EMBL" id="MBB4034831.1"/>
    </source>
</evidence>
<name>A0A840CHZ6_9BACT</name>
<dbReference type="Pfam" id="PF00593">
    <property type="entry name" value="TonB_dep_Rec_b-barrel"/>
    <property type="match status" value="1"/>
</dbReference>
<sequence length="938" mass="106145">MKKILFCGLILLLYGLVLQAQTSGVISGMVADATEKRPLPGATLKLDKHNRYTISDQNGHYEFLNVPAGDYSIEVSYLGYKTETRQANVTQGGNRVVDIVLAESMSSIGEVVVMGDGLRGQAKALNTQKTNDRITNVISSDQIGRFPDANIGDALKRVPGIATQGDQGEARNIVIRGLAPQLNSVTLNGNRIPSAEGDNRNIQMDLIPADMVQTIEVSKTLTADMDADAIGGSVNLITRAATGGQRISATILGGYNPIRESATWGGSLVYANRFFKNKLGVVVSGSYQNKDYGSDNVESVWAEDDNGGLFLEAMDIRQYYVQRIRRSIALNTDWKINSSNTIAFDAIYNWRDDLENRYRLGYEVEPEYDDNGKVTGYTGEIVREDKAGIGSSAKPGRRLEIQTVQSYALSGQHLISTTFDLNWNLSYARGVEKASNERYITFAQEDVSIVQDISNQKRPFISSPDQNIADFSLDELTENNDHTAENELAARIDARVPLSVIDDQKGRLRFGLRSRFKDKDRNNNFTKYEPIGDFPSLADQAVTFDKALQMDSRYIPGSFFDPKYVGKLDLKNTSLFEAEDAPDEYMAENYKAKERILAGYLRWDQNFSEDLVMILGIRAEHTYMEYEGNFIVDEEFEDAISNKFDNNYLDILPSLSLKWNARENLIFRAAFTTSLARPNYYDLVPFANINREDREIEAGNSSLKPTYSYNFDLMGEYYFKSVGIFSIGGFYKSMKDFTYFYSDAEYSRDKFARDFPGMNNPIGDGERWELLRPMNGDNVDIFGFEVAFQRKLDFFHSPFLKNFGVYLNYTYTDSKTKGIYNEDGEQRTDVKLPGTAPHMFNASLSWENNRLSARVSLNYTGSYIDEVGGSAFEDLYYDRQLFLDANASYRILPYMRIFAEANNLTNQPLRYYQSGIRNRVAQMEYYKPTYNIGLKFDF</sequence>
<dbReference type="Pfam" id="PF13715">
    <property type="entry name" value="CarbopepD_reg_2"/>
    <property type="match status" value="1"/>
</dbReference>
<protein>
    <submittedName>
        <fullName evidence="13">TonB-dependent receptor</fullName>
    </submittedName>
</protein>
<dbReference type="Pfam" id="PF07715">
    <property type="entry name" value="Plug"/>
    <property type="match status" value="1"/>
</dbReference>
<evidence type="ECO:0000256" key="8">
    <source>
        <dbReference type="PROSITE-ProRule" id="PRU01360"/>
    </source>
</evidence>
<keyword evidence="6 8" id="KW-0472">Membrane</keyword>
<keyword evidence="14" id="KW-1185">Reference proteome</keyword>